<evidence type="ECO:0000256" key="1">
    <source>
        <dbReference type="ARBA" id="ARBA00005800"/>
    </source>
</evidence>
<accession>A0A9P6CFC4</accession>
<dbReference type="InterPro" id="IPR009057">
    <property type="entry name" value="Homeodomain-like_sf"/>
</dbReference>
<evidence type="ECO:0000313" key="9">
    <source>
        <dbReference type="EMBL" id="KAF9460090.1"/>
    </source>
</evidence>
<evidence type="ECO:0000256" key="4">
    <source>
        <dbReference type="ARBA" id="ARBA00023242"/>
    </source>
</evidence>
<keyword evidence="3 9" id="KW-0371">Homeobox</keyword>
<feature type="region of interest" description="Disordered" evidence="5">
    <location>
        <begin position="466"/>
        <end position="556"/>
    </location>
</feature>
<dbReference type="InterPro" id="IPR024441">
    <property type="entry name" value="Homeodomain1_C"/>
</dbReference>
<comment type="similarity">
    <text evidence="1">Belongs to the TALE/M-ATYP homeobox family.</text>
</comment>
<dbReference type="Pfam" id="PF12731">
    <property type="entry name" value="Mating_N"/>
    <property type="match status" value="1"/>
</dbReference>
<feature type="compositionally biased region" description="Low complexity" evidence="5">
    <location>
        <begin position="107"/>
        <end position="122"/>
    </location>
</feature>
<dbReference type="Pfam" id="PF12737">
    <property type="entry name" value="Mating_C"/>
    <property type="match status" value="1"/>
</dbReference>
<sequence length="653" mass="72606">MPTSLHDRLLHVEEQFFIAINEGGTALSAFDNMWSSISIDLDQAVRTGAIDDETFTLGNSVSLRIAILSDYLLEFQNSADAMSLSLQDSLESIFARVEISDTPQPDPYSSHISSSHDPSPSHLCPASSEARYTAYITRASSWLLQNLHNPYPSKTLRDAISYQTNSPRSAIDAWFIDARKRIGWNTLRQRHFSNKRVDIVDSASRFFLDTDPNQPLDSTIAISFATIEANAKDLYSDKFTESALAVKLDAAVRDLTPRIKSRAKVDERRRKTQRSQARNHRRELSQVALSYPSPHPSPSSTPEPALSSDELEMSRAPLMSTANRKRKSRDAIDSDPEPYHGRLNKRSRLNIYSDIEASAKSLPSPTPSIEATLPTINFNSFMNSPAPPVVPLSRKRRLSDNDGPPKLPWNISSSTRFHTVSNPLPCSPALSAWFENHFGIHTAASTDEHDLSSLVDVEFYDYSNNSRELNPPLEITDMSNDSRSQLESTVPSSDAHHPTLDVQSFPSNTPANNRDFNGPCQGLESPTSKTPVQDFSNKSDPSTFKPSHSSSGVPATAPDLPVIVDFSASTHHNSISSYDWILPSFSPSWPILNSHLSQYPASIVEPADHTVDFFCDTLPAAWRPMESEKAVKRRKLMEMKEASRRLEAEIAAL</sequence>
<evidence type="ECO:0000259" key="6">
    <source>
        <dbReference type="Pfam" id="PF05920"/>
    </source>
</evidence>
<dbReference type="SUPFAM" id="SSF46689">
    <property type="entry name" value="Homeodomain-like"/>
    <property type="match status" value="1"/>
</dbReference>
<feature type="compositionally biased region" description="Basic residues" evidence="5">
    <location>
        <begin position="270"/>
        <end position="281"/>
    </location>
</feature>
<dbReference type="InterPro" id="IPR001356">
    <property type="entry name" value="HD"/>
</dbReference>
<feature type="region of interest" description="Disordered" evidence="5">
    <location>
        <begin position="261"/>
        <end position="345"/>
    </location>
</feature>
<comment type="caution">
    <text evidence="9">The sequence shown here is derived from an EMBL/GenBank/DDBJ whole genome shotgun (WGS) entry which is preliminary data.</text>
</comment>
<keyword evidence="2 9" id="KW-0238">DNA-binding</keyword>
<evidence type="ECO:0000256" key="5">
    <source>
        <dbReference type="SAM" id="MobiDB-lite"/>
    </source>
</evidence>
<feature type="region of interest" description="Disordered" evidence="5">
    <location>
        <begin position="104"/>
        <end position="125"/>
    </location>
</feature>
<evidence type="ECO:0000256" key="3">
    <source>
        <dbReference type="ARBA" id="ARBA00023155"/>
    </source>
</evidence>
<dbReference type="OrthoDB" id="250329at2759"/>
<feature type="compositionally biased region" description="Basic and acidic residues" evidence="5">
    <location>
        <begin position="329"/>
        <end position="340"/>
    </location>
</feature>
<dbReference type="InterPro" id="IPR024333">
    <property type="entry name" value="Mating-type_A-alpha/beta_1_N"/>
</dbReference>
<feature type="compositionally biased region" description="Polar residues" evidence="5">
    <location>
        <begin position="501"/>
        <end position="515"/>
    </location>
</feature>
<dbReference type="EMBL" id="MU150304">
    <property type="protein sequence ID" value="KAF9460090.1"/>
    <property type="molecule type" value="Genomic_DNA"/>
</dbReference>
<protein>
    <submittedName>
        <fullName evidence="9">C-terminal domain of homeodomain 1-domain-containing protein</fullName>
    </submittedName>
</protein>
<evidence type="ECO:0000259" key="7">
    <source>
        <dbReference type="Pfam" id="PF12731"/>
    </source>
</evidence>
<organism evidence="9 10">
    <name type="scientific">Collybia nuda</name>
    <dbReference type="NCBI Taxonomy" id="64659"/>
    <lineage>
        <taxon>Eukaryota</taxon>
        <taxon>Fungi</taxon>
        <taxon>Dikarya</taxon>
        <taxon>Basidiomycota</taxon>
        <taxon>Agaricomycotina</taxon>
        <taxon>Agaricomycetes</taxon>
        <taxon>Agaricomycetidae</taxon>
        <taxon>Agaricales</taxon>
        <taxon>Tricholomatineae</taxon>
        <taxon>Clitocybaceae</taxon>
        <taxon>Collybia</taxon>
    </lineage>
</organism>
<reference evidence="9" key="1">
    <citation type="submission" date="2020-11" db="EMBL/GenBank/DDBJ databases">
        <authorList>
            <consortium name="DOE Joint Genome Institute"/>
            <person name="Ahrendt S."/>
            <person name="Riley R."/>
            <person name="Andreopoulos W."/>
            <person name="Labutti K."/>
            <person name="Pangilinan J."/>
            <person name="Ruiz-Duenas F.J."/>
            <person name="Barrasa J.M."/>
            <person name="Sanchez-Garcia M."/>
            <person name="Camarero S."/>
            <person name="Miyauchi S."/>
            <person name="Serrano A."/>
            <person name="Linde D."/>
            <person name="Babiker R."/>
            <person name="Drula E."/>
            <person name="Ayuso-Fernandez I."/>
            <person name="Pacheco R."/>
            <person name="Padilla G."/>
            <person name="Ferreira P."/>
            <person name="Barriuso J."/>
            <person name="Kellner H."/>
            <person name="Castanera R."/>
            <person name="Alfaro M."/>
            <person name="Ramirez L."/>
            <person name="Pisabarro A.G."/>
            <person name="Kuo A."/>
            <person name="Tritt A."/>
            <person name="Lipzen A."/>
            <person name="He G."/>
            <person name="Yan M."/>
            <person name="Ng V."/>
            <person name="Cullen D."/>
            <person name="Martin F."/>
            <person name="Rosso M.-N."/>
            <person name="Henrissat B."/>
            <person name="Hibbett D."/>
            <person name="Martinez A.T."/>
            <person name="Grigoriev I.V."/>
        </authorList>
    </citation>
    <scope>NUCLEOTIDE SEQUENCE</scope>
    <source>
        <strain evidence="9">CBS 247.69</strain>
    </source>
</reference>
<keyword evidence="4" id="KW-0539">Nucleus</keyword>
<name>A0A9P6CFC4_9AGAR</name>
<evidence type="ECO:0000256" key="2">
    <source>
        <dbReference type="ARBA" id="ARBA00023125"/>
    </source>
</evidence>
<proteinExistence type="inferred from homology"/>
<feature type="compositionally biased region" description="Polar residues" evidence="5">
    <location>
        <begin position="524"/>
        <end position="553"/>
    </location>
</feature>
<feature type="domain" description="Mating-type protein C-terminal" evidence="8">
    <location>
        <begin position="219"/>
        <end position="651"/>
    </location>
</feature>
<feature type="domain" description="KN homeodomain" evidence="6">
    <location>
        <begin position="142"/>
        <end position="181"/>
    </location>
</feature>
<dbReference type="InterPro" id="IPR008422">
    <property type="entry name" value="KN_HD"/>
</dbReference>
<evidence type="ECO:0000313" key="10">
    <source>
        <dbReference type="Proteomes" id="UP000807353"/>
    </source>
</evidence>
<dbReference type="GO" id="GO:0003677">
    <property type="term" value="F:DNA binding"/>
    <property type="evidence" value="ECO:0007669"/>
    <property type="project" value="UniProtKB-KW"/>
</dbReference>
<dbReference type="Proteomes" id="UP000807353">
    <property type="component" value="Unassembled WGS sequence"/>
</dbReference>
<dbReference type="AlphaFoldDB" id="A0A9P6CFC4"/>
<feature type="compositionally biased region" description="Polar residues" evidence="5">
    <location>
        <begin position="477"/>
        <end position="492"/>
    </location>
</feature>
<gene>
    <name evidence="9" type="ORF">BDZ94DRAFT_1223538</name>
</gene>
<keyword evidence="10" id="KW-1185">Reference proteome</keyword>
<feature type="domain" description="Mating-type protein A-alpha/beta 1 N-terminal" evidence="7">
    <location>
        <begin position="6"/>
        <end position="83"/>
    </location>
</feature>
<dbReference type="GO" id="GO:0006355">
    <property type="term" value="P:regulation of DNA-templated transcription"/>
    <property type="evidence" value="ECO:0007669"/>
    <property type="project" value="InterPro"/>
</dbReference>
<dbReference type="CDD" id="cd00086">
    <property type="entry name" value="homeodomain"/>
    <property type="match status" value="1"/>
</dbReference>
<dbReference type="Pfam" id="PF05920">
    <property type="entry name" value="Homeobox_KN"/>
    <property type="match status" value="1"/>
</dbReference>
<evidence type="ECO:0000259" key="8">
    <source>
        <dbReference type="Pfam" id="PF12737"/>
    </source>
</evidence>
<dbReference type="Gene3D" id="1.10.10.60">
    <property type="entry name" value="Homeodomain-like"/>
    <property type="match status" value="1"/>
</dbReference>